<sequence>MSGPMESKPYREDRLVNRAVFRMVGVLVVAAMVAVGCGGGGGGASGDVDLSDADLVVGSKDFTEQLILGYITLQALENAGANVEDQVGLAGTDAARQALVGGDIDMYWEYTGTIWINHLGNTKPIPDSKKQYEAAAKADMEQENLKLLEPAPFNNTYALAIREEAAEDVGVEKLSDLKTLVEENPDEATVCVESEFNSRDDGLPGLEKEYGFQFPKGNVALFDTGTVYQRTDKGDPCNFGEVFTTDGRIEALGLTAIEDDKNFFPKYNPALEVRKETFDQYGPQLEEIFTPIAKALDAKTMTEMNARVDVDGELPEDVAEDFLSEKGFVE</sequence>
<evidence type="ECO:0000313" key="3">
    <source>
        <dbReference type="EMBL" id="QIN81480.1"/>
    </source>
</evidence>
<dbReference type="GO" id="GO:0043190">
    <property type="term" value="C:ATP-binding cassette (ABC) transporter complex"/>
    <property type="evidence" value="ECO:0007669"/>
    <property type="project" value="InterPro"/>
</dbReference>
<dbReference type="KEGG" id="rub:GBA63_01675"/>
<evidence type="ECO:0000256" key="1">
    <source>
        <dbReference type="SAM" id="Phobius"/>
    </source>
</evidence>
<reference evidence="3 4" key="1">
    <citation type="submission" date="2019-10" db="EMBL/GenBank/DDBJ databases">
        <title>Rubrobacter sp nov SCSIO 52090 isolated from a deep-sea sediment in the South China Sea.</title>
        <authorList>
            <person name="Chen R.W."/>
        </authorList>
    </citation>
    <scope>NUCLEOTIDE SEQUENCE [LARGE SCALE GENOMIC DNA]</scope>
    <source>
        <strain evidence="3 4">SCSIO 52909</strain>
    </source>
</reference>
<name>A0A6G8Q4V1_9ACTN</name>
<feature type="transmembrane region" description="Helical" evidence="1">
    <location>
        <begin position="20"/>
        <end position="41"/>
    </location>
</feature>
<keyword evidence="1" id="KW-0812">Transmembrane</keyword>
<dbReference type="CDD" id="cd13611">
    <property type="entry name" value="PBP2_YehZ"/>
    <property type="match status" value="1"/>
</dbReference>
<gene>
    <name evidence="3" type="ORF">GBA63_01675</name>
</gene>
<keyword evidence="4" id="KW-1185">Reference proteome</keyword>
<dbReference type="AlphaFoldDB" id="A0A6G8Q4V1"/>
<dbReference type="EMBL" id="CP045119">
    <property type="protein sequence ID" value="QIN81480.1"/>
    <property type="molecule type" value="Genomic_DNA"/>
</dbReference>
<keyword evidence="1" id="KW-0472">Membrane</keyword>
<feature type="domain" description="ABC-type glycine betaine transport system substrate-binding" evidence="2">
    <location>
        <begin position="54"/>
        <end position="325"/>
    </location>
</feature>
<keyword evidence="1" id="KW-1133">Transmembrane helix</keyword>
<evidence type="ECO:0000259" key="2">
    <source>
        <dbReference type="Pfam" id="PF04069"/>
    </source>
</evidence>
<dbReference type="Proteomes" id="UP000501452">
    <property type="component" value="Chromosome"/>
</dbReference>
<dbReference type="SUPFAM" id="SSF53850">
    <property type="entry name" value="Periplasmic binding protein-like II"/>
    <property type="match status" value="1"/>
</dbReference>
<proteinExistence type="predicted"/>
<evidence type="ECO:0000313" key="4">
    <source>
        <dbReference type="Proteomes" id="UP000501452"/>
    </source>
</evidence>
<dbReference type="Gene3D" id="3.40.190.10">
    <property type="entry name" value="Periplasmic binding protein-like II"/>
    <property type="match status" value="1"/>
</dbReference>
<dbReference type="InterPro" id="IPR007210">
    <property type="entry name" value="ABC_Gly_betaine_transp_sub-bd"/>
</dbReference>
<dbReference type="Gene3D" id="3.40.190.120">
    <property type="entry name" value="Osmoprotection protein (prox), domain 2"/>
    <property type="match status" value="1"/>
</dbReference>
<accession>A0A6G8Q4V1</accession>
<protein>
    <submittedName>
        <fullName evidence="3">Glycine/betaine ABC transporter substrate-binding protein</fullName>
    </submittedName>
</protein>
<organism evidence="3 4">
    <name type="scientific">Rubrobacter tropicus</name>
    <dbReference type="NCBI Taxonomy" id="2653851"/>
    <lineage>
        <taxon>Bacteria</taxon>
        <taxon>Bacillati</taxon>
        <taxon>Actinomycetota</taxon>
        <taxon>Rubrobacteria</taxon>
        <taxon>Rubrobacterales</taxon>
        <taxon>Rubrobacteraceae</taxon>
        <taxon>Rubrobacter</taxon>
    </lineage>
</organism>
<dbReference type="Pfam" id="PF04069">
    <property type="entry name" value="OpuAC"/>
    <property type="match status" value="1"/>
</dbReference>
<dbReference type="GO" id="GO:0022857">
    <property type="term" value="F:transmembrane transporter activity"/>
    <property type="evidence" value="ECO:0007669"/>
    <property type="project" value="InterPro"/>
</dbReference>